<dbReference type="CDD" id="cd06170">
    <property type="entry name" value="LuxR_C_like"/>
    <property type="match status" value="1"/>
</dbReference>
<accession>A0ABN2NZE4</accession>
<evidence type="ECO:0000256" key="2">
    <source>
        <dbReference type="ARBA" id="ARBA00022840"/>
    </source>
</evidence>
<dbReference type="RefSeq" id="WP_344003224.1">
    <property type="nucleotide sequence ID" value="NZ_BAAAMY010000001.1"/>
</dbReference>
<dbReference type="InterPro" id="IPR016032">
    <property type="entry name" value="Sig_transdc_resp-reg_C-effctor"/>
</dbReference>
<organism evidence="5 6">
    <name type="scientific">Nocardioides lentus</name>
    <dbReference type="NCBI Taxonomy" id="338077"/>
    <lineage>
        <taxon>Bacteria</taxon>
        <taxon>Bacillati</taxon>
        <taxon>Actinomycetota</taxon>
        <taxon>Actinomycetes</taxon>
        <taxon>Propionibacteriales</taxon>
        <taxon>Nocardioidaceae</taxon>
        <taxon>Nocardioides</taxon>
    </lineage>
</organism>
<keyword evidence="1" id="KW-0547">Nucleotide-binding</keyword>
<dbReference type="InterPro" id="IPR000792">
    <property type="entry name" value="Tscrpt_reg_LuxR_C"/>
</dbReference>
<dbReference type="Gene3D" id="1.10.10.10">
    <property type="entry name" value="Winged helix-like DNA-binding domain superfamily/Winged helix DNA-binding domain"/>
    <property type="match status" value="1"/>
</dbReference>
<dbReference type="PANTHER" id="PTHR16305">
    <property type="entry name" value="TESTICULAR SOLUBLE ADENYLYL CYCLASE"/>
    <property type="match status" value="1"/>
</dbReference>
<sequence>MAPALVGRAEPLTRLRALLDAGTPVALTGRRGVGRSAVLEVLAAEASAAGATVLRAGGVLAERDLSYAAVHDLLDQLPGDVSTTSSTTSSTGDPDPARRTRERLSALAERGPVLLLVDDAHLLDPASRGVLGFACRRLVGRVSLVVSADAARPLPDALALPGLQVVELGPLDSAATIELLSAHGIGPRTAQRLHVQSGGVPALALALGGAVRDRPTVLGRPVGLPAELARVLESRLDALPADTRASLLRVALMTRPSVRHLERAGVADAEDHVRLAVREGLLERDGGTLRLAPPLLAGLLRDRAGAQERARAHTELARVATTPAERARHQALADPRPDAALAASLADLGAGAAAGSDRGGAATLWLLAAQRATADQSQDRTEWLARAVEAGARGDAVDAVFAALEDFWDAAPSPAQRVRVRLALLEVAGTGVMAMEEVLVAALADAGDDARLLGEVLMQRARLLMVDSRPVEAGAAAEEGVRLLREARGSGPAAGVAEATTALATAIPVLAVTRRWTGRGDHDAVLAEALSLPVDAEPLVHLTPAYMAARFALYDDRLDEALGAFRGLLVRAERGPASDRVHLLRSLVEVAVRRGDCETALHHAGRAAALAEEHDLAAYSVWFVSALAELAGGRLDRGLALATRGAEVAEAERDNRYLQRHLILMGQARLRRGESAAAAEALRRVEAVEEGHGISDPTVNRWQPDLVSALLALGEVDEAAEVLARARQALDGRTGTDGVAAQLDRVESELLTARGATYDAVELLDRSEKVCRDLRMGIDVGRALLTRSHLERRRRRAAAARDALADAHAHFAGLRARPWVAQIEAEQQGTAGAGPAPGDGEGLLGALTDAERGVALAVADGATNRETAERLWLSVKTVEAALTRIYRKLGVRSRTELTALVRARGDDAS</sequence>
<dbReference type="InterPro" id="IPR027417">
    <property type="entry name" value="P-loop_NTPase"/>
</dbReference>
<dbReference type="PANTHER" id="PTHR16305:SF35">
    <property type="entry name" value="TRANSCRIPTIONAL ACTIVATOR DOMAIN"/>
    <property type="match status" value="1"/>
</dbReference>
<dbReference type="PROSITE" id="PS50043">
    <property type="entry name" value="HTH_LUXR_2"/>
    <property type="match status" value="1"/>
</dbReference>
<dbReference type="InterPro" id="IPR036388">
    <property type="entry name" value="WH-like_DNA-bd_sf"/>
</dbReference>
<keyword evidence="2" id="KW-0067">ATP-binding</keyword>
<evidence type="ECO:0000256" key="3">
    <source>
        <dbReference type="SAM" id="MobiDB-lite"/>
    </source>
</evidence>
<comment type="caution">
    <text evidence="5">The sequence shown here is derived from an EMBL/GenBank/DDBJ whole genome shotgun (WGS) entry which is preliminary data.</text>
</comment>
<dbReference type="SUPFAM" id="SSF46894">
    <property type="entry name" value="C-terminal effector domain of the bipartite response regulators"/>
    <property type="match status" value="1"/>
</dbReference>
<dbReference type="SMART" id="SM00382">
    <property type="entry name" value="AAA"/>
    <property type="match status" value="1"/>
</dbReference>
<proteinExistence type="predicted"/>
<name>A0ABN2NZE4_9ACTN</name>
<dbReference type="SUPFAM" id="SSF48452">
    <property type="entry name" value="TPR-like"/>
    <property type="match status" value="1"/>
</dbReference>
<dbReference type="SUPFAM" id="SSF52540">
    <property type="entry name" value="P-loop containing nucleoside triphosphate hydrolases"/>
    <property type="match status" value="1"/>
</dbReference>
<feature type="domain" description="HTH luxR-type" evidence="4">
    <location>
        <begin position="840"/>
        <end position="905"/>
    </location>
</feature>
<keyword evidence="6" id="KW-1185">Reference proteome</keyword>
<dbReference type="Pfam" id="PF00196">
    <property type="entry name" value="GerE"/>
    <property type="match status" value="1"/>
</dbReference>
<dbReference type="InterPro" id="IPR003593">
    <property type="entry name" value="AAA+_ATPase"/>
</dbReference>
<feature type="compositionally biased region" description="Low complexity" evidence="3">
    <location>
        <begin position="82"/>
        <end position="91"/>
    </location>
</feature>
<dbReference type="Gene3D" id="1.25.40.10">
    <property type="entry name" value="Tetratricopeptide repeat domain"/>
    <property type="match status" value="1"/>
</dbReference>
<dbReference type="SMART" id="SM00421">
    <property type="entry name" value="HTH_LUXR"/>
    <property type="match status" value="1"/>
</dbReference>
<evidence type="ECO:0000313" key="5">
    <source>
        <dbReference type="EMBL" id="GAA1907121.1"/>
    </source>
</evidence>
<evidence type="ECO:0000259" key="4">
    <source>
        <dbReference type="PROSITE" id="PS50043"/>
    </source>
</evidence>
<gene>
    <name evidence="5" type="ORF">GCM10009737_04920</name>
</gene>
<dbReference type="Proteomes" id="UP001501612">
    <property type="component" value="Unassembled WGS sequence"/>
</dbReference>
<feature type="region of interest" description="Disordered" evidence="3">
    <location>
        <begin position="78"/>
        <end position="99"/>
    </location>
</feature>
<evidence type="ECO:0000256" key="1">
    <source>
        <dbReference type="ARBA" id="ARBA00022741"/>
    </source>
</evidence>
<dbReference type="EMBL" id="BAAAMY010000001">
    <property type="protein sequence ID" value="GAA1907121.1"/>
    <property type="molecule type" value="Genomic_DNA"/>
</dbReference>
<evidence type="ECO:0000313" key="6">
    <source>
        <dbReference type="Proteomes" id="UP001501612"/>
    </source>
</evidence>
<reference evidence="5 6" key="1">
    <citation type="journal article" date="2019" name="Int. J. Syst. Evol. Microbiol.">
        <title>The Global Catalogue of Microorganisms (GCM) 10K type strain sequencing project: providing services to taxonomists for standard genome sequencing and annotation.</title>
        <authorList>
            <consortium name="The Broad Institute Genomics Platform"/>
            <consortium name="The Broad Institute Genome Sequencing Center for Infectious Disease"/>
            <person name="Wu L."/>
            <person name="Ma J."/>
        </authorList>
    </citation>
    <scope>NUCLEOTIDE SEQUENCE [LARGE SCALE GENOMIC DNA]</scope>
    <source>
        <strain evidence="5 6">JCM 14046</strain>
    </source>
</reference>
<dbReference type="PRINTS" id="PR00038">
    <property type="entry name" value="HTHLUXR"/>
</dbReference>
<dbReference type="InterPro" id="IPR011990">
    <property type="entry name" value="TPR-like_helical_dom_sf"/>
</dbReference>
<protein>
    <submittedName>
        <fullName evidence="5">LuxR family transcriptional regulator</fullName>
    </submittedName>
</protein>